<feature type="domain" description="Peptidase M16 C-terminal" evidence="9">
    <location>
        <begin position="197"/>
        <end position="375"/>
    </location>
</feature>
<protein>
    <submittedName>
        <fullName evidence="12">Insulin-degrading enzyme-like</fullName>
    </submittedName>
</protein>
<dbReference type="InterPro" id="IPR011765">
    <property type="entry name" value="Pept_M16_N"/>
</dbReference>
<dbReference type="PANTHER" id="PTHR43690:SF18">
    <property type="entry name" value="INSULIN-DEGRADING ENZYME-RELATED"/>
    <property type="match status" value="1"/>
</dbReference>
<dbReference type="GO" id="GO:0005782">
    <property type="term" value="C:peroxisomal matrix"/>
    <property type="evidence" value="ECO:0007669"/>
    <property type="project" value="TreeGrafter"/>
</dbReference>
<feature type="domain" description="Peptidase M16 middle/third" evidence="10">
    <location>
        <begin position="549"/>
        <end position="667"/>
    </location>
</feature>
<evidence type="ECO:0000256" key="3">
    <source>
        <dbReference type="ARBA" id="ARBA00022723"/>
    </source>
</evidence>
<dbReference type="Pfam" id="PF05193">
    <property type="entry name" value="Peptidase_M16_C"/>
    <property type="match status" value="1"/>
</dbReference>
<dbReference type="InterPro" id="IPR054734">
    <property type="entry name" value="PqqF-like_C_4"/>
</dbReference>
<accession>A0A0P7VSF1</accession>
<evidence type="ECO:0000259" key="9">
    <source>
        <dbReference type="Pfam" id="PF05193"/>
    </source>
</evidence>
<dbReference type="GO" id="GO:0004222">
    <property type="term" value="F:metalloendopeptidase activity"/>
    <property type="evidence" value="ECO:0007669"/>
    <property type="project" value="InterPro"/>
</dbReference>
<evidence type="ECO:0000256" key="1">
    <source>
        <dbReference type="ARBA" id="ARBA00007261"/>
    </source>
</evidence>
<dbReference type="GO" id="GO:0005739">
    <property type="term" value="C:mitochondrion"/>
    <property type="evidence" value="ECO:0007669"/>
    <property type="project" value="TreeGrafter"/>
</dbReference>
<dbReference type="AlphaFoldDB" id="A0A0P7VSF1"/>
<dbReference type="GO" id="GO:0046872">
    <property type="term" value="F:metal ion binding"/>
    <property type="evidence" value="ECO:0007669"/>
    <property type="project" value="UniProtKB-KW"/>
</dbReference>
<keyword evidence="5" id="KW-0862">Zinc</keyword>
<dbReference type="Proteomes" id="UP000034805">
    <property type="component" value="Unassembled WGS sequence"/>
</dbReference>
<organism evidence="12 13">
    <name type="scientific">Scleropages formosus</name>
    <name type="common">Asian bonytongue</name>
    <name type="synonym">Osteoglossum formosum</name>
    <dbReference type="NCBI Taxonomy" id="113540"/>
    <lineage>
        <taxon>Eukaryota</taxon>
        <taxon>Metazoa</taxon>
        <taxon>Chordata</taxon>
        <taxon>Craniata</taxon>
        <taxon>Vertebrata</taxon>
        <taxon>Euteleostomi</taxon>
        <taxon>Actinopterygii</taxon>
        <taxon>Neopterygii</taxon>
        <taxon>Teleostei</taxon>
        <taxon>Osteoglossocephala</taxon>
        <taxon>Osteoglossomorpha</taxon>
        <taxon>Osteoglossiformes</taxon>
        <taxon>Osteoglossidae</taxon>
        <taxon>Scleropages</taxon>
    </lineage>
</organism>
<dbReference type="InterPro" id="IPR007863">
    <property type="entry name" value="Peptidase_M16_C"/>
</dbReference>
<keyword evidence="2" id="KW-0645">Protease</keyword>
<keyword evidence="4" id="KW-0378">Hydrolase</keyword>
<dbReference type="InterPro" id="IPR001431">
    <property type="entry name" value="Pept_M16_Zn_BS"/>
</dbReference>
<comment type="caution">
    <text evidence="12">The sequence shown here is derived from an EMBL/GenBank/DDBJ whole genome shotgun (WGS) entry which is preliminary data.</text>
</comment>
<evidence type="ECO:0000259" key="8">
    <source>
        <dbReference type="Pfam" id="PF00675"/>
    </source>
</evidence>
<feature type="domain" description="Peptidase M16 middle/third" evidence="10">
    <location>
        <begin position="381"/>
        <end position="471"/>
    </location>
</feature>
<evidence type="ECO:0000313" key="12">
    <source>
        <dbReference type="EMBL" id="KPP79411.1"/>
    </source>
</evidence>
<evidence type="ECO:0000259" key="10">
    <source>
        <dbReference type="Pfam" id="PF16187"/>
    </source>
</evidence>
<evidence type="ECO:0000256" key="6">
    <source>
        <dbReference type="ARBA" id="ARBA00023049"/>
    </source>
</evidence>
<dbReference type="FunFam" id="3.30.830.10:FF:000007">
    <property type="entry name" value="Insulin-degrading enzyme"/>
    <property type="match status" value="1"/>
</dbReference>
<evidence type="ECO:0000256" key="7">
    <source>
        <dbReference type="RuleBase" id="RU004447"/>
    </source>
</evidence>
<name>A0A0P7VSF1_SCLFO</name>
<keyword evidence="6" id="KW-0482">Metalloprotease</keyword>
<dbReference type="Pfam" id="PF16187">
    <property type="entry name" value="Peptidase_M16_M"/>
    <property type="match status" value="2"/>
</dbReference>
<feature type="domain" description="Peptidase M16 N-terminal" evidence="8">
    <location>
        <begin position="34"/>
        <end position="170"/>
    </location>
</feature>
<dbReference type="GO" id="GO:0051603">
    <property type="term" value="P:proteolysis involved in protein catabolic process"/>
    <property type="evidence" value="ECO:0007669"/>
    <property type="project" value="TreeGrafter"/>
</dbReference>
<dbReference type="EMBL" id="JARO02000219">
    <property type="protein sequence ID" value="KPP79411.1"/>
    <property type="molecule type" value="Genomic_DNA"/>
</dbReference>
<gene>
    <name evidence="12" type="ORF">Z043_101021</name>
</gene>
<dbReference type="STRING" id="113540.ENSSFOP00015040046"/>
<dbReference type="GO" id="GO:0043171">
    <property type="term" value="P:peptide catabolic process"/>
    <property type="evidence" value="ECO:0007669"/>
    <property type="project" value="TreeGrafter"/>
</dbReference>
<dbReference type="InterPro" id="IPR032632">
    <property type="entry name" value="Peptidase_M16_M"/>
</dbReference>
<dbReference type="SUPFAM" id="SSF63411">
    <property type="entry name" value="LuxS/MPP-like metallohydrolase"/>
    <property type="match status" value="5"/>
</dbReference>
<evidence type="ECO:0000313" key="13">
    <source>
        <dbReference type="Proteomes" id="UP000034805"/>
    </source>
</evidence>
<dbReference type="InterPro" id="IPR011249">
    <property type="entry name" value="Metalloenz_LuxS/M16"/>
</dbReference>
<dbReference type="GO" id="GO:0042447">
    <property type="term" value="P:hormone catabolic process"/>
    <property type="evidence" value="ECO:0007669"/>
    <property type="project" value="TreeGrafter"/>
</dbReference>
<feature type="domain" description="Coenzyme PQQ synthesis protein F-like C-terminal lobe" evidence="11">
    <location>
        <begin position="741"/>
        <end position="839"/>
    </location>
</feature>
<evidence type="ECO:0000259" key="11">
    <source>
        <dbReference type="Pfam" id="PF22456"/>
    </source>
</evidence>
<evidence type="ECO:0000256" key="2">
    <source>
        <dbReference type="ARBA" id="ARBA00022670"/>
    </source>
</evidence>
<reference evidence="12 13" key="1">
    <citation type="submission" date="2015-08" db="EMBL/GenBank/DDBJ databases">
        <title>The genome of the Asian arowana (Scleropages formosus).</title>
        <authorList>
            <person name="Tan M.H."/>
            <person name="Gan H.M."/>
            <person name="Croft L.J."/>
            <person name="Austin C.M."/>
        </authorList>
    </citation>
    <scope>NUCLEOTIDE SEQUENCE [LARGE SCALE GENOMIC DNA]</scope>
    <source>
        <strain evidence="12">Aro1</strain>
    </source>
</reference>
<dbReference type="GO" id="GO:0005829">
    <property type="term" value="C:cytosol"/>
    <property type="evidence" value="ECO:0007669"/>
    <property type="project" value="TreeGrafter"/>
</dbReference>
<proteinExistence type="inferred from homology"/>
<evidence type="ECO:0000256" key="5">
    <source>
        <dbReference type="ARBA" id="ARBA00022833"/>
    </source>
</evidence>
<dbReference type="FunFam" id="3.30.830.10:FF:000004">
    <property type="entry name" value="Putative insulin-degrading enzyme"/>
    <property type="match status" value="1"/>
</dbReference>
<comment type="similarity">
    <text evidence="1 7">Belongs to the peptidase M16 family.</text>
</comment>
<dbReference type="FunFam" id="3.30.830.10:FF:000006">
    <property type="entry name" value="Putative insulin-degrading enzyme"/>
    <property type="match status" value="1"/>
</dbReference>
<sequence>MTEPALRRVVTDIIRSPEDKRVYRGLEFANGLKAILISDPTTDKSSAALDVHIGSLSDPTEISGLAHFCEHMLFLGTEKYPKENEYSQFLSEHAGSSNAFTSGEHTNYYFDVSHEHLQGALDRFAQFFLCPLFDESCKDREVNAVDSEHEKNLMNDAWRLFQLEKATGNPNHPFSKFGTGNKLTLETRPSKEGIDVRQELLKFHSTYYSSNLMGLCVLGRESLDELTDMVVKLFAEVENKNVPVPEFPEHPFQEENLRQFYKVVPIKDIRNLYVTFPIPDLQKYYKSNPGHYLGHLIGHEGPGSLLSELKAKGWVNTLVGGQKEGAKGFMFFIINVDLTEEGLLHVEDIIFHMFQYIQKLRTEGPQEWVFQECKDLNTVAFRFKDKERPRGYTSKIAGLLHYYPLEEVLAAEYLLEEFRPDLIEMVLDKLRPEHVRVAVVSKSFEGQTDKTEEWYGTQYKQEAISDEVIKDTAMSKVWFKQDDKFFLPKACLNFEFFSPFAYVDPLHCNMAYLYLELLKDSLNEYAYAAELAGLNYDLQNTIYGIRYLYTDPLHCNMSYLFLRLLKDDLKEYTYAARLSGLVYGIASGMNAILLSVKGYNDKQHILLKKIIEKMATFEIDEKRFDIIKEAYMRSLNNFRAEQPHQHAMYYLRLLMTEVAWTKDELKEALDGMMQMVEDTLIEHAHTKPLLPSQLIRYREVQVPDGGWYVYQQRNEVHNNCGIEIYYQTDMQNTHENMLLELFCQIISEPCFNTLRTKEQLGYIVFSGPRRANGVQGLRFIIQSEKAPHYLESRVEAFLRTMEKCVEDMSEEAFQKHIQALAIRRLDKPKKLAAECAKYWGEIISQQYNFDRDNIEVAYLKTLTKENIIQFYRELLAVDAPKRHKVSVHVLSREMDSCPVVGEFPCQNDVNLAPAPSLPQPVLVQDMTEFKRSLPLFPLAKPHVNLMAAKL</sequence>
<dbReference type="InterPro" id="IPR050626">
    <property type="entry name" value="Peptidase_M16"/>
</dbReference>
<keyword evidence="3" id="KW-0479">Metal-binding</keyword>
<dbReference type="PROSITE" id="PS00143">
    <property type="entry name" value="INSULINASE"/>
    <property type="match status" value="1"/>
</dbReference>
<dbReference type="GO" id="GO:0050435">
    <property type="term" value="P:amyloid-beta metabolic process"/>
    <property type="evidence" value="ECO:0007669"/>
    <property type="project" value="TreeGrafter"/>
</dbReference>
<dbReference type="Gene3D" id="3.30.830.10">
    <property type="entry name" value="Metalloenzyme, LuxS/M16 peptidase-like"/>
    <property type="match status" value="5"/>
</dbReference>
<dbReference type="Pfam" id="PF00675">
    <property type="entry name" value="Peptidase_M16"/>
    <property type="match status" value="1"/>
</dbReference>
<dbReference type="Pfam" id="PF22456">
    <property type="entry name" value="PqqF-like_C_4"/>
    <property type="match status" value="1"/>
</dbReference>
<dbReference type="PANTHER" id="PTHR43690">
    <property type="entry name" value="NARDILYSIN"/>
    <property type="match status" value="1"/>
</dbReference>
<evidence type="ECO:0000256" key="4">
    <source>
        <dbReference type="ARBA" id="ARBA00022801"/>
    </source>
</evidence>